<accession>A0A1C4H086</accession>
<reference evidence="3" key="1">
    <citation type="submission" date="2016-08" db="EMBL/GenBank/DDBJ databases">
        <authorList>
            <person name="Varghese N."/>
            <person name="Submissions Spin"/>
        </authorList>
    </citation>
    <scope>NUCLEOTIDE SEQUENCE [LARGE SCALE GENOMIC DNA]</scope>
    <source>
        <strain evidence="3">R-52791</strain>
    </source>
</reference>
<dbReference type="Proteomes" id="UP000242610">
    <property type="component" value="Unassembled WGS sequence"/>
</dbReference>
<protein>
    <submittedName>
        <fullName evidence="2">Uncharacterized protein</fullName>
    </submittedName>
</protein>
<feature type="region of interest" description="Disordered" evidence="1">
    <location>
        <begin position="1"/>
        <end position="26"/>
    </location>
</feature>
<dbReference type="RefSeq" id="WP_091847023.1">
    <property type="nucleotide sequence ID" value="NZ_FMBL01000001.1"/>
</dbReference>
<organism evidence="2 3">
    <name type="scientific">Bifidobacterium commune</name>
    <dbReference type="NCBI Taxonomy" id="1505727"/>
    <lineage>
        <taxon>Bacteria</taxon>
        <taxon>Bacillati</taxon>
        <taxon>Actinomycetota</taxon>
        <taxon>Actinomycetes</taxon>
        <taxon>Bifidobacteriales</taxon>
        <taxon>Bifidobacteriaceae</taxon>
        <taxon>Bifidobacterium</taxon>
    </lineage>
</organism>
<evidence type="ECO:0000256" key="1">
    <source>
        <dbReference type="SAM" id="MobiDB-lite"/>
    </source>
</evidence>
<evidence type="ECO:0000313" key="2">
    <source>
        <dbReference type="EMBL" id="SCC78172.1"/>
    </source>
</evidence>
<dbReference type="STRING" id="1505727.GA0061077_0134"/>
<evidence type="ECO:0000313" key="3">
    <source>
        <dbReference type="Proteomes" id="UP000242610"/>
    </source>
</evidence>
<keyword evidence="3" id="KW-1185">Reference proteome</keyword>
<proteinExistence type="predicted"/>
<sequence length="228" mass="24423">MGEYRDDGQDSDKFDDAENNENDNLFSDDELDAALAGFEKEFTDDAEDPSAQSDRSVTDELDRMDFDEELAGLIGNKAKVAVLITRLISADLLAAFCQISDISADCVADKNGAVAILRNLDGDAPESAAKDLTNVVSGMPAVLSVNRADKLVSTLYMAGEPGQKFAPPVLFATTPECVEDLMLGITNVAALRSQGTHVVSTADFDREKAIRVIADYTHPRGRGKSSIG</sequence>
<dbReference type="OrthoDB" id="3238607at2"/>
<dbReference type="AlphaFoldDB" id="A0A1C4H086"/>
<feature type="region of interest" description="Disordered" evidence="1">
    <location>
        <begin position="40"/>
        <end position="60"/>
    </location>
</feature>
<feature type="compositionally biased region" description="Acidic residues" evidence="1">
    <location>
        <begin position="17"/>
        <end position="26"/>
    </location>
</feature>
<feature type="compositionally biased region" description="Basic and acidic residues" evidence="1">
    <location>
        <begin position="1"/>
        <end position="16"/>
    </location>
</feature>
<dbReference type="EMBL" id="FMBL01000001">
    <property type="protein sequence ID" value="SCC78172.1"/>
    <property type="molecule type" value="Genomic_DNA"/>
</dbReference>
<name>A0A1C4H086_9BIFI</name>
<gene>
    <name evidence="2" type="ORF">GA0061077_0134</name>
</gene>